<dbReference type="EMBL" id="CP006939">
    <property type="protein sequence ID" value="AHC15535.1"/>
    <property type="molecule type" value="Genomic_DNA"/>
</dbReference>
<dbReference type="HOGENOM" id="CLU_2939144_0_0_12"/>
<evidence type="ECO:0000313" key="2">
    <source>
        <dbReference type="Proteomes" id="UP000018680"/>
    </source>
</evidence>
<evidence type="ECO:0000313" key="1">
    <source>
        <dbReference type="EMBL" id="AHC15535.1"/>
    </source>
</evidence>
<dbReference type="AlphaFoldDB" id="V5WIV0"/>
<sequence length="60" mass="7146">MKTLFSQFDKRKFSIFFTLSIFMQNICNLIQDKPILVDCFGNNIDLQGENRNLWAHKYTV</sequence>
<protein>
    <submittedName>
        <fullName evidence="1">Uncharacterized protein</fullName>
    </submittedName>
</protein>
<name>V5WIV0_9SPIO</name>
<gene>
    <name evidence="1" type="ORF">L21SP2_2172</name>
</gene>
<dbReference type="KEGG" id="slr:L21SP2_2172"/>
<dbReference type="Proteomes" id="UP000018680">
    <property type="component" value="Chromosome"/>
</dbReference>
<accession>V5WIV0</accession>
<proteinExistence type="predicted"/>
<keyword evidence="2" id="KW-1185">Reference proteome</keyword>
<organism evidence="1 2">
    <name type="scientific">Salinispira pacifica</name>
    <dbReference type="NCBI Taxonomy" id="1307761"/>
    <lineage>
        <taxon>Bacteria</taxon>
        <taxon>Pseudomonadati</taxon>
        <taxon>Spirochaetota</taxon>
        <taxon>Spirochaetia</taxon>
        <taxon>Spirochaetales</taxon>
        <taxon>Spirochaetaceae</taxon>
        <taxon>Salinispira</taxon>
    </lineage>
</organism>
<reference evidence="1 2" key="1">
    <citation type="journal article" date="2015" name="Stand. Genomic Sci.">
        <title>Complete genome sequence and description of Salinispira pacifica gen. nov., sp. nov., a novel spirochaete isolated form a hypersaline microbial mat.</title>
        <authorList>
            <person name="Ben Hania W."/>
            <person name="Joseph M."/>
            <person name="Schumann P."/>
            <person name="Bunk B."/>
            <person name="Fiebig A."/>
            <person name="Sproer C."/>
            <person name="Klenk H.P."/>
            <person name="Fardeau M.L."/>
            <person name="Spring S."/>
        </authorList>
    </citation>
    <scope>NUCLEOTIDE SEQUENCE [LARGE SCALE GENOMIC DNA]</scope>
    <source>
        <strain evidence="1 2">L21-RPul-D2</strain>
    </source>
</reference>